<reference evidence="7 8" key="1">
    <citation type="submission" date="2020-08" db="EMBL/GenBank/DDBJ databases">
        <title>Sequencing the genomes of 1000 actinobacteria strains.</title>
        <authorList>
            <person name="Klenk H.-P."/>
        </authorList>
    </citation>
    <scope>NUCLEOTIDE SEQUENCE [LARGE SCALE GENOMIC DNA]</scope>
    <source>
        <strain evidence="7 8">DSM 44936</strain>
    </source>
</reference>
<dbReference type="PANTHER" id="PTHR32114:SF2">
    <property type="entry name" value="ABC TRANSPORTER ABCH.3"/>
    <property type="match status" value="1"/>
</dbReference>
<name>A0A7X0IHC9_9ACTN</name>
<dbReference type="GO" id="GO:0016887">
    <property type="term" value="F:ATP hydrolysis activity"/>
    <property type="evidence" value="ECO:0007669"/>
    <property type="project" value="InterPro"/>
</dbReference>
<dbReference type="PANTHER" id="PTHR32114">
    <property type="entry name" value="ABC TRANSPORTER ABCH.3"/>
    <property type="match status" value="1"/>
</dbReference>
<dbReference type="GO" id="GO:0006302">
    <property type="term" value="P:double-strand break repair"/>
    <property type="evidence" value="ECO:0007669"/>
    <property type="project" value="InterPro"/>
</dbReference>
<comment type="caution">
    <text evidence="7">The sequence shown here is derived from an EMBL/GenBank/DDBJ whole genome shotgun (WGS) entry which is preliminary data.</text>
</comment>
<evidence type="ECO:0000256" key="1">
    <source>
        <dbReference type="ARBA" id="ARBA00006930"/>
    </source>
</evidence>
<evidence type="ECO:0000313" key="8">
    <source>
        <dbReference type="Proteomes" id="UP000555564"/>
    </source>
</evidence>
<dbReference type="Pfam" id="PF13558">
    <property type="entry name" value="SbcC_Walker_B"/>
    <property type="match status" value="1"/>
</dbReference>
<keyword evidence="7" id="KW-0540">Nuclease</keyword>
<dbReference type="AlphaFoldDB" id="A0A7X0IHC9"/>
<evidence type="ECO:0000256" key="2">
    <source>
        <dbReference type="ARBA" id="ARBA00011322"/>
    </source>
</evidence>
<feature type="coiled-coil region" evidence="4">
    <location>
        <begin position="355"/>
        <end position="382"/>
    </location>
</feature>
<dbReference type="InterPro" id="IPR038729">
    <property type="entry name" value="Rad50/SbcC_AAA"/>
</dbReference>
<keyword evidence="7" id="KW-0378">Hydrolase</keyword>
<dbReference type="EMBL" id="JACHIU010000001">
    <property type="protein sequence ID" value="MBB6474968.1"/>
    <property type="molecule type" value="Genomic_DNA"/>
</dbReference>
<evidence type="ECO:0000256" key="5">
    <source>
        <dbReference type="SAM" id="MobiDB-lite"/>
    </source>
</evidence>
<dbReference type="GO" id="GO:0004527">
    <property type="term" value="F:exonuclease activity"/>
    <property type="evidence" value="ECO:0007669"/>
    <property type="project" value="UniProtKB-KW"/>
</dbReference>
<comment type="subunit">
    <text evidence="2">Heterodimer of SbcC and SbcD.</text>
</comment>
<feature type="compositionally biased region" description="Basic and acidic residues" evidence="5">
    <location>
        <begin position="497"/>
        <end position="514"/>
    </location>
</feature>
<dbReference type="SUPFAM" id="SSF52540">
    <property type="entry name" value="P-loop containing nucleoside triphosphate hydrolases"/>
    <property type="match status" value="1"/>
</dbReference>
<evidence type="ECO:0000313" key="7">
    <source>
        <dbReference type="EMBL" id="MBB6474968.1"/>
    </source>
</evidence>
<keyword evidence="4" id="KW-0175">Coiled coil</keyword>
<dbReference type="Proteomes" id="UP000555564">
    <property type="component" value="Unassembled WGS sequence"/>
</dbReference>
<dbReference type="Pfam" id="PF13476">
    <property type="entry name" value="AAA_23"/>
    <property type="match status" value="1"/>
</dbReference>
<dbReference type="InterPro" id="IPR027417">
    <property type="entry name" value="P-loop_NTPase"/>
</dbReference>
<evidence type="ECO:0000259" key="6">
    <source>
        <dbReference type="Pfam" id="PF13476"/>
    </source>
</evidence>
<evidence type="ECO:0000256" key="3">
    <source>
        <dbReference type="ARBA" id="ARBA00013368"/>
    </source>
</evidence>
<feature type="coiled-coil region" evidence="4">
    <location>
        <begin position="604"/>
        <end position="638"/>
    </location>
</feature>
<keyword evidence="8" id="KW-1185">Reference proteome</keyword>
<feature type="domain" description="Rad50/SbcC-type AAA" evidence="6">
    <location>
        <begin position="6"/>
        <end position="184"/>
    </location>
</feature>
<feature type="region of interest" description="Disordered" evidence="5">
    <location>
        <begin position="488"/>
        <end position="514"/>
    </location>
</feature>
<dbReference type="RefSeq" id="WP_184983931.1">
    <property type="nucleotide sequence ID" value="NZ_JACHIU010000001.1"/>
</dbReference>
<protein>
    <recommendedName>
        <fullName evidence="3">Nuclease SbcCD subunit C</fullName>
    </recommendedName>
</protein>
<organism evidence="7 8">
    <name type="scientific">Sphaerisporangium rubeum</name>
    <dbReference type="NCBI Taxonomy" id="321317"/>
    <lineage>
        <taxon>Bacteria</taxon>
        <taxon>Bacillati</taxon>
        <taxon>Actinomycetota</taxon>
        <taxon>Actinomycetes</taxon>
        <taxon>Streptosporangiales</taxon>
        <taxon>Streptosporangiaceae</taxon>
        <taxon>Sphaerisporangium</taxon>
    </lineage>
</organism>
<sequence>MRPLLLHLDNFGSFREPATVDFTDVDYFALVGPTGAGKSTVIDAVCFALYGTVPRWNNENAIAHALAPSAVDGKVALVFETGNRRHAVVRALRRDARGRVHTREARIDELDPEVPAAAGLTEVTSAVLRPVAEGEAVAAEVQRVTGLAYKFFTQCVVLPQGRFAEFLHAQPRERQDLLVQLLDAGVYDQVRERATREEAVARQAAALARDQLTRLPDADEAAERAAAGRLSALRGFAGAVRTDVETLRGLDDALRKAWEQRTEAARRLAPLDALAMPREVPVLAATLRDIGAEVEARAAELHRLDAEEQHAHEELAKLGDKAALTAALRAIDEHERLTAAHTRAVSDAERAAGELSRLTAEAADAATALAAAERDRDRLRDAHAAADIGGRLIVGEPCPTCLRTVTELPHHPARTDLGTAQRVLAAALRAAEETRTRHGSAVTRAAVAARDADELAARIAGAPPPGDRDQIEAQLDAVKAAESTAARARRARSAARSAHDDARRRADEAHARSERAWRHLDTARDTVVTLGAPPVDRTDLRAAWAGLLTWRDRAAADERAALAAQDTELARIRAERDAYRVRLLNRLAEHDIAIAGDPTPQAIAEAVVTAVTRAEARLERIKENRRHARELAEQAAARDQEARVAHELAQLLRADAFERWLCAEALELLVAAASDTLRELSDGQYELALGTRNEIEVIDHAEAGMRRNVRTLSGGETFQAALALALALSEQVAGMGTTRGLDSIFLDEGFGTLDPATLDTVAATLERLATSGDRMVGLVTHVPALADRVPIRYEITRDQKGSHLRRATT</sequence>
<accession>A0A7X0IHC9</accession>
<dbReference type="Gene3D" id="3.40.50.300">
    <property type="entry name" value="P-loop containing nucleotide triphosphate hydrolases"/>
    <property type="match status" value="2"/>
</dbReference>
<gene>
    <name evidence="7" type="ORF">BJ992_004399</name>
</gene>
<keyword evidence="7" id="KW-0269">Exonuclease</keyword>
<evidence type="ECO:0000256" key="4">
    <source>
        <dbReference type="SAM" id="Coils"/>
    </source>
</evidence>
<proteinExistence type="inferred from homology"/>
<comment type="similarity">
    <text evidence="1">Belongs to the SMC family. SbcC subfamily.</text>
</comment>